<sequence length="143" mass="15835">GNLVYLNLAGNVVELIADEAFVDLPKLEVLNLQENNLAELSTRCLSNVSNEGTNFAVNVSYNRLTTLSGGKLVSINVLDLSHNLLQSISRDFFDSVGQHVRQIFLSHNKLLLIDTSVFGTLPNLNVLNLHKNNISMVKRRAFS</sequence>
<dbReference type="InterPro" id="IPR003591">
    <property type="entry name" value="Leu-rich_rpt_typical-subtyp"/>
</dbReference>
<proteinExistence type="predicted"/>
<dbReference type="Gene3D" id="3.80.10.10">
    <property type="entry name" value="Ribonuclease Inhibitor"/>
    <property type="match status" value="2"/>
</dbReference>
<dbReference type="PANTHER" id="PTHR24366:SF96">
    <property type="entry name" value="LEUCINE RICH REPEAT CONTAINING 53"/>
    <property type="match status" value="1"/>
</dbReference>
<feature type="non-terminal residue" evidence="3">
    <location>
        <position position="143"/>
    </location>
</feature>
<keyword evidence="1" id="KW-0433">Leucine-rich repeat</keyword>
<evidence type="ECO:0000313" key="3">
    <source>
        <dbReference type="EMBL" id="JAA83276.1"/>
    </source>
</evidence>
<dbReference type="PANTHER" id="PTHR24366">
    <property type="entry name" value="IG(IMMUNOGLOBULIN) AND LRR(LEUCINE RICH REPEAT) DOMAINS"/>
    <property type="match status" value="1"/>
</dbReference>
<dbReference type="EMBL" id="GAIX01009284">
    <property type="protein sequence ID" value="JAA83276.1"/>
    <property type="molecule type" value="Transcribed_RNA"/>
</dbReference>
<accession>S4NWY6</accession>
<dbReference type="SMART" id="SM00369">
    <property type="entry name" value="LRR_TYP"/>
    <property type="match status" value="4"/>
</dbReference>
<organism evidence="3">
    <name type="scientific">Pararge aegeria</name>
    <name type="common">speckled wood butterfly</name>
    <dbReference type="NCBI Taxonomy" id="116150"/>
    <lineage>
        <taxon>Eukaryota</taxon>
        <taxon>Metazoa</taxon>
        <taxon>Ecdysozoa</taxon>
        <taxon>Arthropoda</taxon>
        <taxon>Hexapoda</taxon>
        <taxon>Insecta</taxon>
        <taxon>Pterygota</taxon>
        <taxon>Neoptera</taxon>
        <taxon>Endopterygota</taxon>
        <taxon>Lepidoptera</taxon>
        <taxon>Glossata</taxon>
        <taxon>Ditrysia</taxon>
        <taxon>Papilionoidea</taxon>
        <taxon>Nymphalidae</taxon>
        <taxon>Satyrinae</taxon>
        <taxon>Satyrini</taxon>
        <taxon>Parargina</taxon>
        <taxon>Pararge</taxon>
    </lineage>
</organism>
<evidence type="ECO:0000256" key="2">
    <source>
        <dbReference type="ARBA" id="ARBA00022737"/>
    </source>
</evidence>
<dbReference type="AlphaFoldDB" id="S4NWY6"/>
<protein>
    <submittedName>
        <fullName evidence="3">Chaoptin</fullName>
    </submittedName>
</protein>
<dbReference type="Pfam" id="PF13855">
    <property type="entry name" value="LRR_8"/>
    <property type="match status" value="2"/>
</dbReference>
<keyword evidence="2" id="KW-0677">Repeat</keyword>
<feature type="non-terminal residue" evidence="3">
    <location>
        <position position="1"/>
    </location>
</feature>
<reference evidence="3" key="1">
    <citation type="journal article" date="2013" name="BMC Genomics">
        <title>Unscrambling butterfly oogenesis.</title>
        <authorList>
            <person name="Carter J.M."/>
            <person name="Baker S.C."/>
            <person name="Pink R."/>
            <person name="Carter D.R."/>
            <person name="Collins A."/>
            <person name="Tomlin J."/>
            <person name="Gibbs M."/>
            <person name="Breuker C.J."/>
        </authorList>
    </citation>
    <scope>NUCLEOTIDE SEQUENCE</scope>
    <source>
        <tissue evidence="3">Ovary</tissue>
    </source>
</reference>
<dbReference type="InterPro" id="IPR032675">
    <property type="entry name" value="LRR_dom_sf"/>
</dbReference>
<name>S4NWY6_9NEOP</name>
<dbReference type="InterPro" id="IPR001611">
    <property type="entry name" value="Leu-rich_rpt"/>
</dbReference>
<evidence type="ECO:0000256" key="1">
    <source>
        <dbReference type="ARBA" id="ARBA00022614"/>
    </source>
</evidence>
<reference evidence="3" key="2">
    <citation type="submission" date="2013-05" db="EMBL/GenBank/DDBJ databases">
        <authorList>
            <person name="Carter J.-M."/>
            <person name="Baker S.C."/>
            <person name="Pink R."/>
            <person name="Carter D.R.F."/>
            <person name="Collins A."/>
            <person name="Tomlin J."/>
            <person name="Gibbs M."/>
            <person name="Breuker C.J."/>
        </authorList>
    </citation>
    <scope>NUCLEOTIDE SEQUENCE</scope>
    <source>
        <tissue evidence="3">Ovary</tissue>
    </source>
</reference>
<dbReference type="SUPFAM" id="SSF52058">
    <property type="entry name" value="L domain-like"/>
    <property type="match status" value="1"/>
</dbReference>